<name>A0A3P7KQU7_THECL</name>
<organism evidence="14 15">
    <name type="scientific">Thelazia callipaeda</name>
    <name type="common">Oriental eyeworm</name>
    <name type="synonym">Parasitic nematode</name>
    <dbReference type="NCBI Taxonomy" id="103827"/>
    <lineage>
        <taxon>Eukaryota</taxon>
        <taxon>Metazoa</taxon>
        <taxon>Ecdysozoa</taxon>
        <taxon>Nematoda</taxon>
        <taxon>Chromadorea</taxon>
        <taxon>Rhabditida</taxon>
        <taxon>Spirurina</taxon>
        <taxon>Spiruromorpha</taxon>
        <taxon>Thelazioidea</taxon>
        <taxon>Thelaziidae</taxon>
        <taxon>Thelazia</taxon>
    </lineage>
</organism>
<dbReference type="PANTHER" id="PTHR19288">
    <property type="entry name" value="4-NITROPHENYLPHOSPHATASE-RELATED"/>
    <property type="match status" value="1"/>
</dbReference>
<keyword evidence="15" id="KW-1185">Reference proteome</keyword>
<comment type="subcellular location">
    <subcellularLocation>
        <location evidence="3">Cytoplasm</location>
    </subcellularLocation>
    <subcellularLocation>
        <location evidence="2">Nucleus</location>
    </subcellularLocation>
</comment>
<comment type="cofactor">
    <cofactor evidence="1">
        <name>Mg(2+)</name>
        <dbReference type="ChEBI" id="CHEBI:18420"/>
    </cofactor>
</comment>
<evidence type="ECO:0000256" key="6">
    <source>
        <dbReference type="ARBA" id="ARBA00022490"/>
    </source>
</evidence>
<dbReference type="GO" id="GO:0005634">
    <property type="term" value="C:nucleus"/>
    <property type="evidence" value="ECO:0007669"/>
    <property type="project" value="UniProtKB-SubCell"/>
</dbReference>
<dbReference type="Proteomes" id="UP000276776">
    <property type="component" value="Unassembled WGS sequence"/>
</dbReference>
<dbReference type="EMBL" id="UYYF01004774">
    <property type="protein sequence ID" value="VDN06954.1"/>
    <property type="molecule type" value="Genomic_DNA"/>
</dbReference>
<dbReference type="Pfam" id="PF13242">
    <property type="entry name" value="Hydrolase_like"/>
    <property type="match status" value="1"/>
</dbReference>
<sequence length="243" mass="27280">MCLFFQRLNIDSKPIKGFLLDVNGVLYDNDPNGVGCVIPGSVEAFNRLYVESQIRLVTNQSMCTRKHLAEKLKKLGFRVNEEHIFMPVPEAKRYIKTHDLRPHIFVHNGIAEDFKDLDTSNPNCILMGDAQEGFTYKALNTAFRILHKMNHPLIITLGCGKFYQRKDGPCIDVGSFARVLEYASNAQIIAIGKPNEQFFKAAIEDMGLTTDEVVMIGDDIVSDIGGAMKAGIRSVQVRTGKWR</sequence>
<dbReference type="Pfam" id="PF13344">
    <property type="entry name" value="Hydrolase_6"/>
    <property type="match status" value="1"/>
</dbReference>
<evidence type="ECO:0000256" key="7">
    <source>
        <dbReference type="ARBA" id="ARBA00022723"/>
    </source>
</evidence>
<evidence type="ECO:0000256" key="1">
    <source>
        <dbReference type="ARBA" id="ARBA00001946"/>
    </source>
</evidence>
<dbReference type="InterPro" id="IPR006439">
    <property type="entry name" value="HAD-SF_hydro_IA"/>
</dbReference>
<dbReference type="Gene3D" id="3.40.50.1000">
    <property type="entry name" value="HAD superfamily/HAD-like"/>
    <property type="match status" value="2"/>
</dbReference>
<gene>
    <name evidence="14" type="ORF">TCLT_LOCUS9330</name>
</gene>
<dbReference type="NCBIfam" id="TIGR01460">
    <property type="entry name" value="HAD-SF-IIA"/>
    <property type="match status" value="1"/>
</dbReference>
<proteinExistence type="inferred from homology"/>
<keyword evidence="9" id="KW-0460">Magnesium</keyword>
<dbReference type="EC" id="3.6.1.1" evidence="5"/>
<evidence type="ECO:0000313" key="15">
    <source>
        <dbReference type="Proteomes" id="UP000276776"/>
    </source>
</evidence>
<dbReference type="GO" id="GO:0004427">
    <property type="term" value="F:inorganic diphosphate phosphatase activity"/>
    <property type="evidence" value="ECO:0007669"/>
    <property type="project" value="UniProtKB-EC"/>
</dbReference>
<keyword evidence="8" id="KW-0378">Hydrolase</keyword>
<comment type="catalytic activity">
    <reaction evidence="13">
        <text>diphosphate + H2O = 2 phosphate + H(+)</text>
        <dbReference type="Rhea" id="RHEA:24576"/>
        <dbReference type="ChEBI" id="CHEBI:15377"/>
        <dbReference type="ChEBI" id="CHEBI:15378"/>
        <dbReference type="ChEBI" id="CHEBI:33019"/>
        <dbReference type="ChEBI" id="CHEBI:43474"/>
        <dbReference type="EC" id="3.6.1.1"/>
    </reaction>
</comment>
<evidence type="ECO:0000256" key="8">
    <source>
        <dbReference type="ARBA" id="ARBA00022801"/>
    </source>
</evidence>
<evidence type="ECO:0000256" key="3">
    <source>
        <dbReference type="ARBA" id="ARBA00004496"/>
    </source>
</evidence>
<dbReference type="NCBIfam" id="TIGR01458">
    <property type="entry name" value="HAD-SF-IIA-hyp3"/>
    <property type="match status" value="1"/>
</dbReference>
<dbReference type="GO" id="GO:0016791">
    <property type="term" value="F:phosphatase activity"/>
    <property type="evidence" value="ECO:0007669"/>
    <property type="project" value="InterPro"/>
</dbReference>
<dbReference type="PANTHER" id="PTHR19288:SF44">
    <property type="entry name" value="PHOSPHOLYSINE PHOSPHOHISTIDINE INORGANIC PYROPHOSPHATE PHOSPHATASE"/>
    <property type="match status" value="1"/>
</dbReference>
<evidence type="ECO:0000256" key="5">
    <source>
        <dbReference type="ARBA" id="ARBA00012146"/>
    </source>
</evidence>
<evidence type="ECO:0000256" key="4">
    <source>
        <dbReference type="ARBA" id="ARBA00007958"/>
    </source>
</evidence>
<comment type="similarity">
    <text evidence="4">Belongs to the HAD-like hydrolase superfamily.</text>
</comment>
<dbReference type="GO" id="GO:0046872">
    <property type="term" value="F:metal ion binding"/>
    <property type="evidence" value="ECO:0007669"/>
    <property type="project" value="UniProtKB-KW"/>
</dbReference>
<evidence type="ECO:0000313" key="14">
    <source>
        <dbReference type="EMBL" id="VDN06954.1"/>
    </source>
</evidence>
<evidence type="ECO:0000256" key="2">
    <source>
        <dbReference type="ARBA" id="ARBA00004123"/>
    </source>
</evidence>
<dbReference type="GO" id="GO:0005829">
    <property type="term" value="C:cytosol"/>
    <property type="evidence" value="ECO:0007669"/>
    <property type="project" value="TreeGrafter"/>
</dbReference>
<keyword evidence="6" id="KW-0963">Cytoplasm</keyword>
<dbReference type="SUPFAM" id="SSF56784">
    <property type="entry name" value="HAD-like"/>
    <property type="match status" value="1"/>
</dbReference>
<keyword evidence="10" id="KW-0539">Nucleus</keyword>
<keyword evidence="7" id="KW-0479">Metal-binding</keyword>
<dbReference type="OrthoDB" id="426235at2759"/>
<dbReference type="InterPro" id="IPR006355">
    <property type="entry name" value="LHPP/HDHD2"/>
</dbReference>
<evidence type="ECO:0000256" key="11">
    <source>
        <dbReference type="ARBA" id="ARBA00037258"/>
    </source>
</evidence>
<protein>
    <recommendedName>
        <fullName evidence="12">Phospholysine phosphohistidine inorganic pyrophosphate phosphatase</fullName>
        <ecNumber evidence="5">3.6.1.1</ecNumber>
    </recommendedName>
</protein>
<reference evidence="14 15" key="1">
    <citation type="submission" date="2018-11" db="EMBL/GenBank/DDBJ databases">
        <authorList>
            <consortium name="Pathogen Informatics"/>
        </authorList>
    </citation>
    <scope>NUCLEOTIDE SEQUENCE [LARGE SCALE GENOMIC DNA]</scope>
</reference>
<dbReference type="InterPro" id="IPR036412">
    <property type="entry name" value="HAD-like_sf"/>
</dbReference>
<dbReference type="STRING" id="103827.A0A3P7KQU7"/>
<evidence type="ECO:0000256" key="12">
    <source>
        <dbReference type="ARBA" id="ARBA00039357"/>
    </source>
</evidence>
<dbReference type="InterPro" id="IPR006357">
    <property type="entry name" value="HAD-SF_hydro_IIA"/>
</dbReference>
<dbReference type="AlphaFoldDB" id="A0A3P7KQU7"/>
<comment type="function">
    <text evidence="11">Phosphatase that hydrolyzes imidodiphosphate, 3-phosphohistidine and 6-phospholysine. Has broad substrate specificity and can also hydrolyze inorganic diphosphate, but with lower efficiency.</text>
</comment>
<dbReference type="FunFam" id="3.40.50.1000:FF:000051">
    <property type="entry name" value="Phospholysine phosphohistidine inorganic pyrophosphate phosphatase"/>
    <property type="match status" value="1"/>
</dbReference>
<dbReference type="InterPro" id="IPR023214">
    <property type="entry name" value="HAD_sf"/>
</dbReference>
<accession>A0A3P7KQU7</accession>
<evidence type="ECO:0000256" key="9">
    <source>
        <dbReference type="ARBA" id="ARBA00022842"/>
    </source>
</evidence>
<evidence type="ECO:0000256" key="10">
    <source>
        <dbReference type="ARBA" id="ARBA00023242"/>
    </source>
</evidence>
<dbReference type="NCBIfam" id="TIGR01549">
    <property type="entry name" value="HAD-SF-IA-v1"/>
    <property type="match status" value="1"/>
</dbReference>
<evidence type="ECO:0000256" key="13">
    <source>
        <dbReference type="ARBA" id="ARBA00047820"/>
    </source>
</evidence>